<protein>
    <recommendedName>
        <fullName evidence="1">Helix-turn-helix domain-containing protein</fullName>
    </recommendedName>
</protein>
<dbReference type="Proteomes" id="UP000070366">
    <property type="component" value="Unassembled WGS sequence"/>
</dbReference>
<name>A0A136Q837_9FIRM</name>
<organism evidence="2 3">
    <name type="scientific">Christensenella minuta</name>
    <dbReference type="NCBI Taxonomy" id="626937"/>
    <lineage>
        <taxon>Bacteria</taxon>
        <taxon>Bacillati</taxon>
        <taxon>Bacillota</taxon>
        <taxon>Clostridia</taxon>
        <taxon>Christensenellales</taxon>
        <taxon>Christensenellaceae</taxon>
        <taxon>Christensenella</taxon>
    </lineage>
</organism>
<dbReference type="EMBL" id="LSZW01000030">
    <property type="protein sequence ID" value="KXK66827.1"/>
    <property type="molecule type" value="Genomic_DNA"/>
</dbReference>
<evidence type="ECO:0000259" key="1">
    <source>
        <dbReference type="Pfam" id="PF12728"/>
    </source>
</evidence>
<dbReference type="InterPro" id="IPR041657">
    <property type="entry name" value="HTH_17"/>
</dbReference>
<dbReference type="Pfam" id="PF12728">
    <property type="entry name" value="HTH_17"/>
    <property type="match status" value="1"/>
</dbReference>
<feature type="domain" description="Helix-turn-helix" evidence="1">
    <location>
        <begin position="8"/>
        <end position="56"/>
    </location>
</feature>
<accession>A0A136Q837</accession>
<gene>
    <name evidence="2" type="ORF">HMPREF3293_00374</name>
</gene>
<dbReference type="OrthoDB" id="1848553at2"/>
<evidence type="ECO:0000313" key="3">
    <source>
        <dbReference type="Proteomes" id="UP000070366"/>
    </source>
</evidence>
<reference evidence="2 3" key="1">
    <citation type="submission" date="2016-02" db="EMBL/GenBank/DDBJ databases">
        <authorList>
            <person name="Wen L."/>
            <person name="He K."/>
            <person name="Yang H."/>
        </authorList>
    </citation>
    <scope>NUCLEOTIDE SEQUENCE [LARGE SCALE GENOMIC DNA]</scope>
    <source>
        <strain evidence="2 3">DSM 22607</strain>
    </source>
</reference>
<proteinExistence type="predicted"/>
<keyword evidence="3" id="KW-1185">Reference proteome</keyword>
<dbReference type="KEGG" id="cmiu:B1H56_09235"/>
<evidence type="ECO:0000313" key="2">
    <source>
        <dbReference type="EMBL" id="KXK66827.1"/>
    </source>
</evidence>
<dbReference type="AlphaFoldDB" id="A0A136Q837"/>
<comment type="caution">
    <text evidence="2">The sequence shown here is derived from an EMBL/GenBank/DDBJ whole genome shotgun (WGS) entry which is preliminary data.</text>
</comment>
<dbReference type="RefSeq" id="WP_066523257.1">
    <property type="nucleotide sequence ID" value="NZ_CABMOF010000014.1"/>
</dbReference>
<sequence length="68" mass="7734">MENLSSRVYTVKEVAKMLNMKPRTAYAFCESTDKFQVERVGQRGLRINKASFDAWMPSGTQSANTKEV</sequence>